<evidence type="ECO:0000313" key="2">
    <source>
        <dbReference type="Proteomes" id="UP000779900"/>
    </source>
</evidence>
<accession>A0A938BT13</accession>
<dbReference type="SUPFAM" id="SSF159245">
    <property type="entry name" value="AttH-like"/>
    <property type="match status" value="1"/>
</dbReference>
<dbReference type="AlphaFoldDB" id="A0A938BT13"/>
<name>A0A938BT13_UNCW3</name>
<protein>
    <submittedName>
        <fullName evidence="1">Uncharacterized protein</fullName>
    </submittedName>
</protein>
<comment type="caution">
    <text evidence="1">The sequence shown here is derived from an EMBL/GenBank/DDBJ whole genome shotgun (WGS) entry which is preliminary data.</text>
</comment>
<proteinExistence type="predicted"/>
<gene>
    <name evidence="1" type="ORF">FJY68_01420</name>
</gene>
<reference evidence="1" key="1">
    <citation type="submission" date="2019-03" db="EMBL/GenBank/DDBJ databases">
        <title>Lake Tanganyika Metagenome-Assembled Genomes (MAGs).</title>
        <authorList>
            <person name="Tran P."/>
        </authorList>
    </citation>
    <scope>NUCLEOTIDE SEQUENCE</scope>
    <source>
        <strain evidence="1">K_DeepCast_150m_m2_040</strain>
    </source>
</reference>
<evidence type="ECO:0000313" key="1">
    <source>
        <dbReference type="EMBL" id="MBM3330493.1"/>
    </source>
</evidence>
<organism evidence="1 2">
    <name type="scientific">candidate division WOR-3 bacterium</name>
    <dbReference type="NCBI Taxonomy" id="2052148"/>
    <lineage>
        <taxon>Bacteria</taxon>
        <taxon>Bacteria division WOR-3</taxon>
    </lineage>
</organism>
<dbReference type="Proteomes" id="UP000779900">
    <property type="component" value="Unassembled WGS sequence"/>
</dbReference>
<sequence>MLYQLEKWYFDFLTEAGDYFFGYFAQVAFLGTRTSELALHLRRAGTDEPVKWSGRLPAEVSGGATPTIDFPAGRLTFSPAAASVAVNLPDASVRLEYTARPLTDPGLAIAARRGTVLWQPVMLGAMVQGEVQLRGRTIVASNVRGYDDYLRSTVLPPSVPVRTLFWGRAHDSYCDLTYTVASGPAGAWPRLVLRIGERVIVATDVKVEPSEWRPSPELGIACPSRYRLNATGPGLGVELDVVHESAAVESEFISGPLLRRITRNPRGVKFTGRAVARIEHSGTTLRTEVPLLDEYALFD</sequence>
<dbReference type="EMBL" id="VGIR01000004">
    <property type="protein sequence ID" value="MBM3330493.1"/>
    <property type="molecule type" value="Genomic_DNA"/>
</dbReference>